<keyword evidence="1" id="KW-0472">Membrane</keyword>
<gene>
    <name evidence="2" type="ORF">A2983_02700</name>
</gene>
<feature type="transmembrane region" description="Helical" evidence="1">
    <location>
        <begin position="128"/>
        <end position="150"/>
    </location>
</feature>
<dbReference type="EMBL" id="MFQH01000006">
    <property type="protein sequence ID" value="OGH78597.1"/>
    <property type="molecule type" value="Genomic_DNA"/>
</dbReference>
<name>A0A1F6N3V6_9BACT</name>
<feature type="transmembrane region" description="Helical" evidence="1">
    <location>
        <begin position="53"/>
        <end position="73"/>
    </location>
</feature>
<evidence type="ECO:0000313" key="2">
    <source>
        <dbReference type="EMBL" id="OGH78597.1"/>
    </source>
</evidence>
<dbReference type="InterPro" id="IPR046487">
    <property type="entry name" value="DUF6580"/>
</dbReference>
<comment type="caution">
    <text evidence="2">The sequence shown here is derived from an EMBL/GenBank/DDBJ whole genome shotgun (WGS) entry which is preliminary data.</text>
</comment>
<evidence type="ECO:0000313" key="3">
    <source>
        <dbReference type="Proteomes" id="UP000177040"/>
    </source>
</evidence>
<evidence type="ECO:0008006" key="4">
    <source>
        <dbReference type="Google" id="ProtNLM"/>
    </source>
</evidence>
<dbReference type="Pfam" id="PF20221">
    <property type="entry name" value="DUF6580"/>
    <property type="match status" value="1"/>
</dbReference>
<protein>
    <recommendedName>
        <fullName evidence="4">ECF transporter S component</fullName>
    </recommendedName>
</protein>
<accession>A0A1F6N3V6</accession>
<evidence type="ECO:0000256" key="1">
    <source>
        <dbReference type="SAM" id="Phobius"/>
    </source>
</evidence>
<organism evidence="2 3">
    <name type="scientific">Candidatus Magasanikbacteria bacterium RIFCSPLOWO2_01_FULL_40_15</name>
    <dbReference type="NCBI Taxonomy" id="1798686"/>
    <lineage>
        <taxon>Bacteria</taxon>
        <taxon>Candidatus Magasanikiibacteriota</taxon>
    </lineage>
</organism>
<keyword evidence="1" id="KW-0812">Transmembrane</keyword>
<dbReference type="AlphaFoldDB" id="A0A1F6N3V6"/>
<sequence length="167" mass="18398">MGLVIFGAIARLVPHPANFAPLGAIAIFGGLFLPRKLAILVPLSAMLVSDIVIGFYSWSIMLVVYLSFALTAFASTKIKHSFKAILGTTLAGSILFYLTTNAAVWAFGTMYAHDFAGLMQSYTMAIPFFRNSLLSDLFYTSVMVTSYILITNFHTNYHIQSLHRNQS</sequence>
<feature type="transmembrane region" description="Helical" evidence="1">
    <location>
        <begin position="85"/>
        <end position="108"/>
    </location>
</feature>
<feature type="transmembrane region" description="Helical" evidence="1">
    <location>
        <begin position="12"/>
        <end position="33"/>
    </location>
</feature>
<keyword evidence="1" id="KW-1133">Transmembrane helix</keyword>
<reference evidence="2 3" key="1">
    <citation type="journal article" date="2016" name="Nat. Commun.">
        <title>Thousands of microbial genomes shed light on interconnected biogeochemical processes in an aquifer system.</title>
        <authorList>
            <person name="Anantharaman K."/>
            <person name="Brown C.T."/>
            <person name="Hug L.A."/>
            <person name="Sharon I."/>
            <person name="Castelle C.J."/>
            <person name="Probst A.J."/>
            <person name="Thomas B.C."/>
            <person name="Singh A."/>
            <person name="Wilkins M.J."/>
            <person name="Karaoz U."/>
            <person name="Brodie E.L."/>
            <person name="Williams K.H."/>
            <person name="Hubbard S.S."/>
            <person name="Banfield J.F."/>
        </authorList>
    </citation>
    <scope>NUCLEOTIDE SEQUENCE [LARGE SCALE GENOMIC DNA]</scope>
</reference>
<dbReference type="Proteomes" id="UP000177040">
    <property type="component" value="Unassembled WGS sequence"/>
</dbReference>
<proteinExistence type="predicted"/>